<dbReference type="Gene3D" id="3.40.140.10">
    <property type="entry name" value="Cytidine Deaminase, domain 2"/>
    <property type="match status" value="1"/>
</dbReference>
<evidence type="ECO:0000313" key="3">
    <source>
        <dbReference type="EMBL" id="KAF7731988.1"/>
    </source>
</evidence>
<dbReference type="OrthoDB" id="194468at2759"/>
<dbReference type="PROSITE" id="PS50249">
    <property type="entry name" value="MPN"/>
    <property type="match status" value="1"/>
</dbReference>
<dbReference type="GO" id="GO:0072546">
    <property type="term" value="C:EMC complex"/>
    <property type="evidence" value="ECO:0007669"/>
    <property type="project" value="InterPro"/>
</dbReference>
<dbReference type="PANTHER" id="PTHR12941:SF10">
    <property type="entry name" value="ER MEMBRANE PROTEIN COMPLEX SUBUNIT 8_9 HOMOLOG"/>
    <property type="match status" value="1"/>
</dbReference>
<dbReference type="Pfam" id="PF03665">
    <property type="entry name" value="UPF0172"/>
    <property type="match status" value="1"/>
</dbReference>
<sequence length="204" mass="23060">MTTFEVALRAYALPLLHAAKYPARQVNGVLLGHVKGEKVIVSTAVPFFHHWAAMTPMLETALQQVLDTVCEKQVEIYASQKDMEIVGWYQANARQDDSSLHEDAVRVANTIRQQTKQAIIFVVDNEQLEQLSEGTILPYTFSENQWRCHKQAFTQESDISLSYNDTFAKVRGLFSTSAYKSIVDFDDHLEDVSSDWLGCSALQI</sequence>
<evidence type="ECO:0000256" key="1">
    <source>
        <dbReference type="ARBA" id="ARBA00007461"/>
    </source>
</evidence>
<protein>
    <recommendedName>
        <fullName evidence="2">MPN domain-containing protein</fullName>
    </recommendedName>
</protein>
<keyword evidence="4" id="KW-1185">Reference proteome</keyword>
<accession>A0A8H7EU11</accession>
<comment type="caution">
    <text evidence="3">The sequence shown here is derived from an EMBL/GenBank/DDBJ whole genome shotgun (WGS) entry which is preliminary data.</text>
</comment>
<dbReference type="EMBL" id="JABAYA010000005">
    <property type="protein sequence ID" value="KAF7731988.1"/>
    <property type="molecule type" value="Genomic_DNA"/>
</dbReference>
<evidence type="ECO:0000313" key="4">
    <source>
        <dbReference type="Proteomes" id="UP000605846"/>
    </source>
</evidence>
<name>A0A8H7EU11_9FUNG</name>
<organism evidence="3 4">
    <name type="scientific">Apophysomyces ossiformis</name>
    <dbReference type="NCBI Taxonomy" id="679940"/>
    <lineage>
        <taxon>Eukaryota</taxon>
        <taxon>Fungi</taxon>
        <taxon>Fungi incertae sedis</taxon>
        <taxon>Mucoromycota</taxon>
        <taxon>Mucoromycotina</taxon>
        <taxon>Mucoromycetes</taxon>
        <taxon>Mucorales</taxon>
        <taxon>Mucorineae</taxon>
        <taxon>Mucoraceae</taxon>
        <taxon>Apophysomyces</taxon>
    </lineage>
</organism>
<reference evidence="3" key="1">
    <citation type="submission" date="2020-01" db="EMBL/GenBank/DDBJ databases">
        <title>Genome Sequencing of Three Apophysomyces-Like Fungal Strains Confirms a Novel Fungal Genus in the Mucoromycota with divergent Burkholderia-like Endosymbiotic Bacteria.</title>
        <authorList>
            <person name="Stajich J.E."/>
            <person name="Macias A.M."/>
            <person name="Carter-House D."/>
            <person name="Lovett B."/>
            <person name="Kasson L.R."/>
            <person name="Berry K."/>
            <person name="Grigoriev I."/>
            <person name="Chang Y."/>
            <person name="Spatafora J."/>
            <person name="Kasson M.T."/>
        </authorList>
    </citation>
    <scope>NUCLEOTIDE SEQUENCE</scope>
    <source>
        <strain evidence="3">NRRL A-21654</strain>
    </source>
</reference>
<dbReference type="InterPro" id="IPR037518">
    <property type="entry name" value="MPN"/>
</dbReference>
<comment type="similarity">
    <text evidence="1">Belongs to the EMC8/EMC9 family.</text>
</comment>
<dbReference type="CDD" id="cd08060">
    <property type="entry name" value="MPN_UPF0172"/>
    <property type="match status" value="1"/>
</dbReference>
<gene>
    <name evidence="3" type="ORF">EC973_007093</name>
</gene>
<dbReference type="AlphaFoldDB" id="A0A8H7EU11"/>
<dbReference type="InterPro" id="IPR005366">
    <property type="entry name" value="EMC8/9"/>
</dbReference>
<dbReference type="PANTHER" id="PTHR12941">
    <property type="entry name" value="ER MEMBRANE PROTEIN COMPLEX"/>
    <property type="match status" value="1"/>
</dbReference>
<proteinExistence type="inferred from homology"/>
<feature type="domain" description="MPN" evidence="2">
    <location>
        <begin position="1"/>
        <end position="145"/>
    </location>
</feature>
<dbReference type="Proteomes" id="UP000605846">
    <property type="component" value="Unassembled WGS sequence"/>
</dbReference>
<evidence type="ECO:0000259" key="2">
    <source>
        <dbReference type="PROSITE" id="PS50249"/>
    </source>
</evidence>